<keyword evidence="2" id="KW-1185">Reference proteome</keyword>
<dbReference type="AlphaFoldDB" id="A0A2K2G474"/>
<sequence length="85" mass="9880">MDEDLRGELNRMWAELRVMQLVTARLAARQFDRAEIERWNEAMVAAFEAREDFSAEYRANMVRALDEMGRILLDARDAIAPPPAR</sequence>
<accession>A0A2K2G474</accession>
<name>A0A2K2G474_9SPHN</name>
<gene>
    <name evidence="1" type="ORF">A8V01_14750</name>
</gene>
<proteinExistence type="predicted"/>
<dbReference type="RefSeq" id="WP_103095027.1">
    <property type="nucleotide sequence ID" value="NZ_LYMM01000022.1"/>
</dbReference>
<evidence type="ECO:0000313" key="2">
    <source>
        <dbReference type="Proteomes" id="UP000236327"/>
    </source>
</evidence>
<evidence type="ECO:0000313" key="1">
    <source>
        <dbReference type="EMBL" id="PNU05821.1"/>
    </source>
</evidence>
<comment type="caution">
    <text evidence="1">The sequence shown here is derived from an EMBL/GenBank/DDBJ whole genome shotgun (WGS) entry which is preliminary data.</text>
</comment>
<protein>
    <submittedName>
        <fullName evidence="1">Uncharacterized protein</fullName>
    </submittedName>
</protein>
<dbReference type="Proteomes" id="UP000236327">
    <property type="component" value="Unassembled WGS sequence"/>
</dbReference>
<reference evidence="1 2" key="1">
    <citation type="submission" date="2016-05" db="EMBL/GenBank/DDBJ databases">
        <title>Complete genome sequence of Novosphingobium guangzhouense SA925(T).</title>
        <authorList>
            <person name="Sha S."/>
        </authorList>
    </citation>
    <scope>NUCLEOTIDE SEQUENCE [LARGE SCALE GENOMIC DNA]</scope>
    <source>
        <strain evidence="1 2">SA925</strain>
    </source>
</reference>
<dbReference type="EMBL" id="LYMM01000022">
    <property type="protein sequence ID" value="PNU05821.1"/>
    <property type="molecule type" value="Genomic_DNA"/>
</dbReference>
<organism evidence="1 2">
    <name type="scientific">Novosphingobium guangzhouense</name>
    <dbReference type="NCBI Taxonomy" id="1850347"/>
    <lineage>
        <taxon>Bacteria</taxon>
        <taxon>Pseudomonadati</taxon>
        <taxon>Pseudomonadota</taxon>
        <taxon>Alphaproteobacteria</taxon>
        <taxon>Sphingomonadales</taxon>
        <taxon>Sphingomonadaceae</taxon>
        <taxon>Novosphingobium</taxon>
    </lineage>
</organism>